<evidence type="ECO:0000256" key="4">
    <source>
        <dbReference type="ARBA" id="ARBA00022801"/>
    </source>
</evidence>
<keyword evidence="7 10" id="KW-0326">Glycosidase</keyword>
<keyword evidence="2 10" id="KW-0963">Cytoplasm</keyword>
<keyword evidence="4 10" id="KW-0378">Hydrolase</keyword>
<name>A0ABY2XPA7_9GAMM</name>
<dbReference type="InterPro" id="IPR019800">
    <property type="entry name" value="Glyco_hydro_3_AS"/>
</dbReference>
<feature type="binding site" evidence="10">
    <location>
        <position position="131"/>
    </location>
    <ligand>
        <name>substrate</name>
    </ligand>
</feature>
<evidence type="ECO:0000256" key="10">
    <source>
        <dbReference type="HAMAP-Rule" id="MF_00364"/>
    </source>
</evidence>
<keyword evidence="5 10" id="KW-0133">Cell shape</keyword>
<feature type="domain" description="Glycoside hydrolase family 3 N-terminal" evidence="11">
    <location>
        <begin position="8"/>
        <end position="285"/>
    </location>
</feature>
<dbReference type="HAMAP" id="MF_00364">
    <property type="entry name" value="NagZ"/>
    <property type="match status" value="1"/>
</dbReference>
<dbReference type="InterPro" id="IPR036962">
    <property type="entry name" value="Glyco_hydro_3_N_sf"/>
</dbReference>
<dbReference type="InterPro" id="IPR001764">
    <property type="entry name" value="Glyco_hydro_3_N"/>
</dbReference>
<feature type="active site" description="Proton donor/acceptor" evidence="10">
    <location>
        <position position="174"/>
    </location>
</feature>
<reference evidence="12 13" key="1">
    <citation type="submission" date="2019-05" db="EMBL/GenBank/DDBJ databases">
        <title>Genome of Alcanivorax gelatiniphagus, an oil degrading marine bacteria.</title>
        <authorList>
            <person name="Kwon K.K."/>
        </authorList>
    </citation>
    <scope>NUCLEOTIDE SEQUENCE [LARGE SCALE GENOMIC DNA]</scope>
    <source>
        <strain evidence="12 13">MEBiC 08158</strain>
    </source>
</reference>
<dbReference type="Pfam" id="PF00933">
    <property type="entry name" value="Glyco_hydro_3"/>
    <property type="match status" value="1"/>
</dbReference>
<dbReference type="NCBIfam" id="NF003740">
    <property type="entry name" value="PRK05337.1"/>
    <property type="match status" value="1"/>
</dbReference>
<dbReference type="PANTHER" id="PTHR30480:SF13">
    <property type="entry name" value="BETA-HEXOSAMINIDASE"/>
    <property type="match status" value="1"/>
</dbReference>
<dbReference type="EC" id="3.2.1.52" evidence="10"/>
<dbReference type="EMBL" id="VCQT01000016">
    <property type="protein sequence ID" value="TMW14400.1"/>
    <property type="molecule type" value="Genomic_DNA"/>
</dbReference>
<comment type="subcellular location">
    <subcellularLocation>
        <location evidence="10">Cytoplasm</location>
    </subcellularLocation>
</comment>
<dbReference type="Proteomes" id="UP000739180">
    <property type="component" value="Unassembled WGS sequence"/>
</dbReference>
<evidence type="ECO:0000256" key="7">
    <source>
        <dbReference type="ARBA" id="ARBA00023295"/>
    </source>
</evidence>
<dbReference type="InterPro" id="IPR050226">
    <property type="entry name" value="NagZ_Beta-hexosaminidase"/>
</dbReference>
<comment type="catalytic activity">
    <reaction evidence="1 10">
        <text>Hydrolysis of terminal non-reducing N-acetyl-D-hexosamine residues in N-acetyl-beta-D-hexosaminides.</text>
        <dbReference type="EC" id="3.2.1.52"/>
    </reaction>
</comment>
<comment type="function">
    <text evidence="10">Plays a role in peptidoglycan recycling by cleaving the terminal beta-1,4-linked N-acetylglucosamine (GlcNAc) from peptide-linked peptidoglycan fragments, giving rise to free GlcNAc, anhydro-N-acetylmuramic acid and anhydro-N-acetylmuramic acid-linked peptides.</text>
</comment>
<proteinExistence type="inferred from homology"/>
<protein>
    <recommendedName>
        <fullName evidence="10">Beta-hexosaminidase</fullName>
        <ecNumber evidence="10">3.2.1.52</ecNumber>
    </recommendedName>
    <alternativeName>
        <fullName evidence="10">Beta-N-acetylhexosaminidase</fullName>
    </alternativeName>
    <alternativeName>
        <fullName evidence="10">N-acetyl-beta-glucosaminidase</fullName>
    </alternativeName>
</protein>
<feature type="binding site" evidence="10">
    <location>
        <begin position="161"/>
        <end position="162"/>
    </location>
    <ligand>
        <name>substrate</name>
    </ligand>
</feature>
<evidence type="ECO:0000256" key="2">
    <source>
        <dbReference type="ARBA" id="ARBA00022490"/>
    </source>
</evidence>
<feature type="active site" description="Nucleophile" evidence="10">
    <location>
        <position position="243"/>
    </location>
</feature>
<keyword evidence="3 10" id="KW-0132">Cell division</keyword>
<sequence>MLDLEGLTVSSEERELLRHPAVGGLILFSRNYQAPDQLQQLVRAVRAERPDILIAVDQEGGRVQRFKTEFTRLPPMASLGRYHDRDPQAALVAADLLGELMADELRGFDIDISFAPVLDLDHGQSAVIGDRSFHADPRRAVAVAGAFLDGMARAGMAATGKHFPGHGHVAADSHLELPEDPRDWAALQDDLWPFRALAGRLDGIMPAHVRYPAVAPEPAGFSPHWLGQVLRGECGYRGVIFSDDLAMAGAAGAGDYTQRAAAALEAGCDMVLVCNDRAGAVQVLQWLEGRAFPGRVPAAALRGRPRAPMTLSRRHQAGDVADLLMKDVQ</sequence>
<dbReference type="SUPFAM" id="SSF51445">
    <property type="entry name" value="(Trans)glycosidases"/>
    <property type="match status" value="1"/>
</dbReference>
<dbReference type="PANTHER" id="PTHR30480">
    <property type="entry name" value="BETA-HEXOSAMINIDASE-RELATED"/>
    <property type="match status" value="1"/>
</dbReference>
<evidence type="ECO:0000259" key="11">
    <source>
        <dbReference type="Pfam" id="PF00933"/>
    </source>
</evidence>
<keyword evidence="6 10" id="KW-0573">Peptidoglycan synthesis</keyword>
<keyword evidence="8 10" id="KW-0131">Cell cycle</keyword>
<evidence type="ECO:0000256" key="8">
    <source>
        <dbReference type="ARBA" id="ARBA00023306"/>
    </source>
</evidence>
<feature type="site" description="Important for catalytic activity" evidence="10">
    <location>
        <position position="172"/>
    </location>
</feature>
<dbReference type="Gene3D" id="3.20.20.300">
    <property type="entry name" value="Glycoside hydrolase, family 3, N-terminal domain"/>
    <property type="match status" value="1"/>
</dbReference>
<evidence type="ECO:0000256" key="1">
    <source>
        <dbReference type="ARBA" id="ARBA00001231"/>
    </source>
</evidence>
<evidence type="ECO:0000313" key="12">
    <source>
        <dbReference type="EMBL" id="TMW14400.1"/>
    </source>
</evidence>
<dbReference type="PROSITE" id="PS00775">
    <property type="entry name" value="GLYCOSYL_HYDROL_F3"/>
    <property type="match status" value="1"/>
</dbReference>
<comment type="caution">
    <text evidence="12">The sequence shown here is derived from an EMBL/GenBank/DDBJ whole genome shotgun (WGS) entry which is preliminary data.</text>
</comment>
<dbReference type="InterPro" id="IPR022956">
    <property type="entry name" value="Beta_hexosaminidase_bac"/>
</dbReference>
<feature type="binding site" evidence="10">
    <location>
        <position position="57"/>
    </location>
    <ligand>
        <name>substrate</name>
    </ligand>
</feature>
<evidence type="ECO:0000256" key="3">
    <source>
        <dbReference type="ARBA" id="ARBA00022618"/>
    </source>
</evidence>
<evidence type="ECO:0000256" key="6">
    <source>
        <dbReference type="ARBA" id="ARBA00022984"/>
    </source>
</evidence>
<organism evidence="12 13">
    <name type="scientific">Alloalcanivorax gelatiniphagus</name>
    <dbReference type="NCBI Taxonomy" id="1194167"/>
    <lineage>
        <taxon>Bacteria</taxon>
        <taxon>Pseudomonadati</taxon>
        <taxon>Pseudomonadota</taxon>
        <taxon>Gammaproteobacteria</taxon>
        <taxon>Oceanospirillales</taxon>
        <taxon>Alcanivoracaceae</taxon>
        <taxon>Alloalcanivorax</taxon>
    </lineage>
</organism>
<evidence type="ECO:0000256" key="9">
    <source>
        <dbReference type="ARBA" id="ARBA00023316"/>
    </source>
</evidence>
<evidence type="ECO:0000313" key="13">
    <source>
        <dbReference type="Proteomes" id="UP000739180"/>
    </source>
</evidence>
<gene>
    <name evidence="10 12" type="primary">nagZ</name>
    <name evidence="12" type="ORF">FGS76_03510</name>
</gene>
<keyword evidence="13" id="KW-1185">Reference proteome</keyword>
<dbReference type="GO" id="GO:0004563">
    <property type="term" value="F:beta-N-acetylhexosaminidase activity"/>
    <property type="evidence" value="ECO:0007669"/>
    <property type="project" value="UniProtKB-EC"/>
</dbReference>
<accession>A0ABY2XPA7</accession>
<dbReference type="InterPro" id="IPR017853">
    <property type="entry name" value="GH"/>
</dbReference>
<evidence type="ECO:0000256" key="5">
    <source>
        <dbReference type="ARBA" id="ARBA00022960"/>
    </source>
</evidence>
<keyword evidence="9 10" id="KW-0961">Cell wall biogenesis/degradation</keyword>
<feature type="binding site" evidence="10">
    <location>
        <position position="65"/>
    </location>
    <ligand>
        <name>substrate</name>
    </ligand>
</feature>
<comment type="similarity">
    <text evidence="10">Belongs to the glycosyl hydrolase 3 family. NagZ subfamily.</text>
</comment>
<comment type="pathway">
    <text evidence="10">Cell wall biogenesis; peptidoglycan recycling.</text>
</comment>